<dbReference type="CDD" id="cd08267">
    <property type="entry name" value="MDR1"/>
    <property type="match status" value="1"/>
</dbReference>
<proteinExistence type="predicted"/>
<dbReference type="Pfam" id="PF08240">
    <property type="entry name" value="ADH_N"/>
    <property type="match status" value="1"/>
</dbReference>
<dbReference type="Gene3D" id="3.90.180.10">
    <property type="entry name" value="Medium-chain alcohol dehydrogenases, catalytic domain"/>
    <property type="match status" value="1"/>
</dbReference>
<dbReference type="InterPro" id="IPR050700">
    <property type="entry name" value="YIM1/Zinc_Alcohol_DH_Fams"/>
</dbReference>
<dbReference type="RefSeq" id="WP_146973557.1">
    <property type="nucleotide sequence ID" value="NZ_VOSL01000025.1"/>
</dbReference>
<dbReference type="SMART" id="SM00829">
    <property type="entry name" value="PKS_ER"/>
    <property type="match status" value="1"/>
</dbReference>
<dbReference type="SUPFAM" id="SSF51735">
    <property type="entry name" value="NAD(P)-binding Rossmann-fold domains"/>
    <property type="match status" value="1"/>
</dbReference>
<dbReference type="Gene3D" id="3.40.50.720">
    <property type="entry name" value="NAD(P)-binding Rossmann-like Domain"/>
    <property type="match status" value="1"/>
</dbReference>
<dbReference type="GO" id="GO:0016491">
    <property type="term" value="F:oxidoreductase activity"/>
    <property type="evidence" value="ECO:0007669"/>
    <property type="project" value="InterPro"/>
</dbReference>
<gene>
    <name evidence="2" type="ORF">FRC96_05765</name>
</gene>
<dbReference type="AlphaFoldDB" id="A0A5C6XPX7"/>
<comment type="caution">
    <text evidence="2">The sequence shown here is derived from an EMBL/GenBank/DDBJ whole genome shotgun (WGS) entry which is preliminary data.</text>
</comment>
<dbReference type="PANTHER" id="PTHR11695">
    <property type="entry name" value="ALCOHOL DEHYDROGENASE RELATED"/>
    <property type="match status" value="1"/>
</dbReference>
<dbReference type="OrthoDB" id="9787435at2"/>
<protein>
    <submittedName>
        <fullName evidence="2">NAD(P)-dependent alcohol dehydrogenase</fullName>
    </submittedName>
</protein>
<name>A0A5C6XPX7_9DELT</name>
<dbReference type="Pfam" id="PF13602">
    <property type="entry name" value="ADH_zinc_N_2"/>
    <property type="match status" value="1"/>
</dbReference>
<evidence type="ECO:0000259" key="1">
    <source>
        <dbReference type="SMART" id="SM00829"/>
    </source>
</evidence>
<dbReference type="InterPro" id="IPR036291">
    <property type="entry name" value="NAD(P)-bd_dom_sf"/>
</dbReference>
<evidence type="ECO:0000313" key="3">
    <source>
        <dbReference type="Proteomes" id="UP000321046"/>
    </source>
</evidence>
<accession>A0A5C6XPX7</accession>
<dbReference type="InterPro" id="IPR011032">
    <property type="entry name" value="GroES-like_sf"/>
</dbReference>
<sequence>MKAVTLQGYGDASKLTLVHDAPMPQCAPNQVVIKVAAASLNPLDTKTRNGELRWLAPRSFPLILGSDASGTVARVGSEVTDFEVGDEVFCMVDANPSPACNGFALSGSHAEYVVTRADTLSFKPDNLTHTEAAAVPLAALTAFQALVHKAEVSPGDRVLINGASGGVGTFALQLAVALDAEVTAVCSAANAALMRDLGASEVLDYRRVDFCEQPQRYDVIYDVVANRTFSQCCDVLTPTGVYVRNVATLAGFCFPLLRPAASLFGYKKRFEQVWVEPRGEDLQEVADLLSNELIRPIIGQIFPLEQASQAHDLVERGAVAGKTVLTIAE</sequence>
<dbReference type="SUPFAM" id="SSF50129">
    <property type="entry name" value="GroES-like"/>
    <property type="match status" value="1"/>
</dbReference>
<reference evidence="2 3" key="1">
    <citation type="submission" date="2019-08" db="EMBL/GenBank/DDBJ databases">
        <title>Bradymonadales sp. TMQ2.</title>
        <authorList>
            <person name="Liang Q."/>
        </authorList>
    </citation>
    <scope>NUCLEOTIDE SEQUENCE [LARGE SCALE GENOMIC DNA]</scope>
    <source>
        <strain evidence="2 3">TMQ2</strain>
    </source>
</reference>
<organism evidence="2 3">
    <name type="scientific">Lujinxingia vulgaris</name>
    <dbReference type="NCBI Taxonomy" id="2600176"/>
    <lineage>
        <taxon>Bacteria</taxon>
        <taxon>Deltaproteobacteria</taxon>
        <taxon>Bradymonadales</taxon>
        <taxon>Lujinxingiaceae</taxon>
        <taxon>Lujinxingia</taxon>
    </lineage>
</organism>
<dbReference type="InterPro" id="IPR020843">
    <property type="entry name" value="ER"/>
</dbReference>
<feature type="domain" description="Enoyl reductase (ER)" evidence="1">
    <location>
        <begin position="10"/>
        <end position="325"/>
    </location>
</feature>
<dbReference type="Proteomes" id="UP000321046">
    <property type="component" value="Unassembled WGS sequence"/>
</dbReference>
<evidence type="ECO:0000313" key="2">
    <source>
        <dbReference type="EMBL" id="TXD39778.1"/>
    </source>
</evidence>
<dbReference type="InterPro" id="IPR013154">
    <property type="entry name" value="ADH-like_N"/>
</dbReference>
<dbReference type="PANTHER" id="PTHR11695:SF294">
    <property type="entry name" value="RETICULON-4-INTERACTING PROTEIN 1, MITOCHONDRIAL"/>
    <property type="match status" value="1"/>
</dbReference>
<dbReference type="EMBL" id="VOSL01000025">
    <property type="protein sequence ID" value="TXD39778.1"/>
    <property type="molecule type" value="Genomic_DNA"/>
</dbReference>